<keyword evidence="1" id="KW-0472">Membrane</keyword>
<feature type="transmembrane region" description="Helical" evidence="1">
    <location>
        <begin position="140"/>
        <end position="159"/>
    </location>
</feature>
<keyword evidence="1" id="KW-1133">Transmembrane helix</keyword>
<comment type="caution">
    <text evidence="2">The sequence shown here is derived from an EMBL/GenBank/DDBJ whole genome shotgun (WGS) entry which is preliminary data.</text>
</comment>
<dbReference type="PANTHER" id="PTHR36844">
    <property type="entry name" value="PROTEASE PRSW"/>
    <property type="match status" value="1"/>
</dbReference>
<organism evidence="2 3">
    <name type="scientific">Candidatus Dormiibacter inghamiae</name>
    <dbReference type="NCBI Taxonomy" id="3127013"/>
    <lineage>
        <taxon>Bacteria</taxon>
        <taxon>Bacillati</taxon>
        <taxon>Candidatus Dormiibacterota</taxon>
        <taxon>Candidatus Dormibacteria</taxon>
        <taxon>Candidatus Dormibacterales</taxon>
        <taxon>Candidatus Dormibacteraceae</taxon>
        <taxon>Candidatus Dormiibacter</taxon>
    </lineage>
</organism>
<dbReference type="InterPro" id="IPR026898">
    <property type="entry name" value="PrsW"/>
</dbReference>
<dbReference type="Pfam" id="PF13367">
    <property type="entry name" value="PrsW-protease"/>
    <property type="match status" value="1"/>
</dbReference>
<feature type="transmembrane region" description="Helical" evidence="1">
    <location>
        <begin position="109"/>
        <end position="128"/>
    </location>
</feature>
<feature type="transmembrane region" description="Helical" evidence="1">
    <location>
        <begin position="215"/>
        <end position="239"/>
    </location>
</feature>
<dbReference type="PANTHER" id="PTHR36844:SF1">
    <property type="entry name" value="PROTEASE PRSW"/>
    <property type="match status" value="1"/>
</dbReference>
<protein>
    <submittedName>
        <fullName evidence="2">PrsW family intramembrane metalloprotease</fullName>
    </submittedName>
</protein>
<dbReference type="RefSeq" id="WP_338178289.1">
    <property type="nucleotide sequence ID" value="NZ_JAEKNQ010000030.1"/>
</dbReference>
<keyword evidence="2" id="KW-0378">Hydrolase</keyword>
<proteinExistence type="predicted"/>
<name>A0A934NC20_9BACT</name>
<feature type="transmembrane region" description="Helical" evidence="1">
    <location>
        <begin position="274"/>
        <end position="294"/>
    </location>
</feature>
<feature type="transmembrane region" description="Helical" evidence="1">
    <location>
        <begin position="12"/>
        <end position="35"/>
    </location>
</feature>
<feature type="transmembrane region" description="Helical" evidence="1">
    <location>
        <begin position="81"/>
        <end position="103"/>
    </location>
</feature>
<dbReference type="AlphaFoldDB" id="A0A934NC20"/>
<dbReference type="EMBL" id="JAEKNQ010000030">
    <property type="protein sequence ID" value="MBJ7603006.1"/>
    <property type="molecule type" value="Genomic_DNA"/>
</dbReference>
<gene>
    <name evidence="2" type="ORF">JF888_07430</name>
</gene>
<sequence length="464" mass="49783">MTVAVSRPARPLRAFLGAGAIGVLLLVAMAITSVANVRSHGAPQWTGWFGLVAGALALAGGVYGLRAVREPTRRSSHLRRALLLFGLGLFGWLVVMDVFTYLLLAGPEVALAAALACVPTTGLALLAVRWLDRYDSQPWPYLLAALIWGALAATLLVSLSETLWQMANYDLVPGQPLEISIAFMAGSNEEVAKGVAVFLLYLVLRERFQGVVAGIVYGAAVGIGFNFLETMTYIAHLYYLFSGLVPDPKAGPAWVGPLAAGVAQWFIRQILGMFLGHPTYTALIGAGIGAAAVLPKRHQRFLSILGGLLLAVAAHFSWDAWASLFPTSSSNALLLLISIPARNVLMTGPFTVVVLLVLVMGLEVEGAGLRRQLEQEVAAAGGAVGAEEVPVLLSAWRRLDSRYAAFALRGWRAYSRLSQLQTAQLRLARLKWQRQQQGRPADAESEAAGRSRILELRQALAAED</sequence>
<evidence type="ECO:0000313" key="3">
    <source>
        <dbReference type="Proteomes" id="UP000620075"/>
    </source>
</evidence>
<evidence type="ECO:0000313" key="2">
    <source>
        <dbReference type="EMBL" id="MBJ7603006.1"/>
    </source>
</evidence>
<feature type="transmembrane region" description="Helical" evidence="1">
    <location>
        <begin position="179"/>
        <end position="203"/>
    </location>
</feature>
<feature type="transmembrane region" description="Helical" evidence="1">
    <location>
        <begin position="344"/>
        <end position="362"/>
    </location>
</feature>
<keyword evidence="2" id="KW-0482">Metalloprotease</keyword>
<keyword evidence="2" id="KW-0645">Protease</keyword>
<dbReference type="Proteomes" id="UP000620075">
    <property type="component" value="Unassembled WGS sequence"/>
</dbReference>
<accession>A0A934NC20</accession>
<feature type="transmembrane region" description="Helical" evidence="1">
    <location>
        <begin position="301"/>
        <end position="324"/>
    </location>
</feature>
<dbReference type="GO" id="GO:0008237">
    <property type="term" value="F:metallopeptidase activity"/>
    <property type="evidence" value="ECO:0007669"/>
    <property type="project" value="UniProtKB-KW"/>
</dbReference>
<keyword evidence="1" id="KW-0812">Transmembrane</keyword>
<evidence type="ECO:0000256" key="1">
    <source>
        <dbReference type="SAM" id="Phobius"/>
    </source>
</evidence>
<feature type="transmembrane region" description="Helical" evidence="1">
    <location>
        <begin position="47"/>
        <end position="69"/>
    </location>
</feature>
<reference evidence="2 3" key="1">
    <citation type="submission" date="2020-10" db="EMBL/GenBank/DDBJ databases">
        <title>Ca. Dormibacterota MAGs.</title>
        <authorList>
            <person name="Montgomery K."/>
        </authorList>
    </citation>
    <scope>NUCLEOTIDE SEQUENCE [LARGE SCALE GENOMIC DNA]</scope>
    <source>
        <strain evidence="2">SC8811_S16_3</strain>
    </source>
</reference>